<dbReference type="EMBL" id="AP023354">
    <property type="protein sequence ID" value="BCJ27404.1"/>
    <property type="molecule type" value="Genomic_DNA"/>
</dbReference>
<dbReference type="RefSeq" id="WP_157034969.1">
    <property type="nucleotide sequence ID" value="NZ_AP023354.1"/>
</dbReference>
<protein>
    <submittedName>
        <fullName evidence="2">Uncharacterized protein</fullName>
    </submittedName>
</protein>
<proteinExistence type="predicted"/>
<feature type="compositionally biased region" description="Basic and acidic residues" evidence="1">
    <location>
        <begin position="12"/>
        <end position="22"/>
    </location>
</feature>
<dbReference type="Proteomes" id="UP000680750">
    <property type="component" value="Chromosome"/>
</dbReference>
<organism evidence="2 3">
    <name type="scientific">Actinocatenispora sera</name>
    <dbReference type="NCBI Taxonomy" id="390989"/>
    <lineage>
        <taxon>Bacteria</taxon>
        <taxon>Bacillati</taxon>
        <taxon>Actinomycetota</taxon>
        <taxon>Actinomycetes</taxon>
        <taxon>Micromonosporales</taxon>
        <taxon>Micromonosporaceae</taxon>
        <taxon>Actinocatenispora</taxon>
    </lineage>
</organism>
<evidence type="ECO:0000313" key="3">
    <source>
        <dbReference type="Proteomes" id="UP000680750"/>
    </source>
</evidence>
<name>A0A810KWG0_9ACTN</name>
<dbReference type="AlphaFoldDB" id="A0A810KWG0"/>
<dbReference type="KEGG" id="aser:Asera_15120"/>
<evidence type="ECO:0000256" key="1">
    <source>
        <dbReference type="SAM" id="MobiDB-lite"/>
    </source>
</evidence>
<gene>
    <name evidence="2" type="ORF">Asera_15120</name>
</gene>
<accession>A0A810KWG0</accession>
<sequence>MTSKRTTSNDSPDERRRPDDQERRIAEATIRAMSAPSVGATAVRMAAIVSSLR</sequence>
<keyword evidence="3" id="KW-1185">Reference proteome</keyword>
<feature type="region of interest" description="Disordered" evidence="1">
    <location>
        <begin position="1"/>
        <end position="22"/>
    </location>
</feature>
<evidence type="ECO:0000313" key="2">
    <source>
        <dbReference type="EMBL" id="BCJ27404.1"/>
    </source>
</evidence>
<reference evidence="2" key="1">
    <citation type="submission" date="2020-08" db="EMBL/GenBank/DDBJ databases">
        <title>Whole genome shotgun sequence of Actinocatenispora sera NBRC 101916.</title>
        <authorList>
            <person name="Komaki H."/>
            <person name="Tamura T."/>
        </authorList>
    </citation>
    <scope>NUCLEOTIDE SEQUENCE</scope>
    <source>
        <strain evidence="2">NBRC 101916</strain>
    </source>
</reference>